<comment type="caution">
    <text evidence="5">The sequence shown here is derived from an EMBL/GenBank/DDBJ whole genome shotgun (WGS) entry which is preliminary data.</text>
</comment>
<dbReference type="PANTHER" id="PTHR11851:SF49">
    <property type="entry name" value="MITOCHONDRIAL-PROCESSING PEPTIDASE SUBUNIT ALPHA"/>
    <property type="match status" value="1"/>
</dbReference>
<evidence type="ECO:0000256" key="2">
    <source>
        <dbReference type="RuleBase" id="RU004447"/>
    </source>
</evidence>
<dbReference type="PROSITE" id="PS00143">
    <property type="entry name" value="INSULINASE"/>
    <property type="match status" value="1"/>
</dbReference>
<evidence type="ECO:0000313" key="6">
    <source>
        <dbReference type="Proteomes" id="UP000707356"/>
    </source>
</evidence>
<dbReference type="GO" id="GO:0004222">
    <property type="term" value="F:metalloendopeptidase activity"/>
    <property type="evidence" value="ECO:0007669"/>
    <property type="project" value="InterPro"/>
</dbReference>
<organism evidence="5 6">
    <name type="scientific">Pegethrix bostrychoides GSE-TBD4-15B</name>
    <dbReference type="NCBI Taxonomy" id="2839662"/>
    <lineage>
        <taxon>Bacteria</taxon>
        <taxon>Bacillati</taxon>
        <taxon>Cyanobacteriota</taxon>
        <taxon>Cyanophyceae</taxon>
        <taxon>Oculatellales</taxon>
        <taxon>Oculatellaceae</taxon>
        <taxon>Pegethrix</taxon>
    </lineage>
</organism>
<dbReference type="PANTHER" id="PTHR11851">
    <property type="entry name" value="METALLOPROTEASE"/>
    <property type="match status" value="1"/>
</dbReference>
<reference evidence="5" key="2">
    <citation type="journal article" date="2022" name="Microbiol. Resour. Announc.">
        <title>Metagenome Sequencing to Explore Phylogenomics of Terrestrial Cyanobacteria.</title>
        <authorList>
            <person name="Ward R.D."/>
            <person name="Stajich J.E."/>
            <person name="Johansen J.R."/>
            <person name="Huntemann M."/>
            <person name="Clum A."/>
            <person name="Foster B."/>
            <person name="Foster B."/>
            <person name="Roux S."/>
            <person name="Palaniappan K."/>
            <person name="Varghese N."/>
            <person name="Mukherjee S."/>
            <person name="Reddy T.B.K."/>
            <person name="Daum C."/>
            <person name="Copeland A."/>
            <person name="Chen I.A."/>
            <person name="Ivanova N.N."/>
            <person name="Kyrpides N.C."/>
            <person name="Shapiro N."/>
            <person name="Eloe-Fadrosh E.A."/>
            <person name="Pietrasiak N."/>
        </authorList>
    </citation>
    <scope>NUCLEOTIDE SEQUENCE</scope>
    <source>
        <strain evidence="5">GSE-TBD4-15B</strain>
    </source>
</reference>
<sequence length="518" mass="57777">MFFSFLWSAGWRLALISLLSLVIWIWPASATSAQPSSIQPSSIQPNSIQPYIDRVAEQISEFTLSNGMKFIVMERHQAPTVSFMTYVDVGSAYEQANKTGAAHFLEHLAFKGTTRIGTQNYQAEQPLLSELDSLAEQIKASQTAGKAVELLQQQFEQTQAKAAAYVNQNEFGQIVQQAGGVGLNATTTADATRYFYSFPANKLELWMSLESERFLDPVFREFYQEQAVILEERRMRTDNSPIGKLVEEFLQVALPDHPYGRPVIGYEADIRNLESRDVRDLFERYYTPDRIIIGIVGDVDPKQVQQMAEAYFGRFQAQSRAPDIAVNLPPQTAPRSVSVTMPSQPWYMEGYQRPGLTDPDDATYQMISSILSGGRTARLYRSLVEQQQLALSVQVTPTFPGDRYSNLLLLFAQTAPNHSIEEVAAAVEVELTRLKTTPVPAAELDQVKTQARAGLLQTLASNQGMASLLPEYEAKTGSWHNLFEELKAIDAVTAADVQRVAQRLFQPQNQTVGKLTGS</sequence>
<feature type="domain" description="Peptidase M16 C-terminal" evidence="4">
    <location>
        <begin position="275"/>
        <end position="450"/>
    </location>
</feature>
<dbReference type="InterPro" id="IPR011249">
    <property type="entry name" value="Metalloenz_LuxS/M16"/>
</dbReference>
<name>A0A951U423_9CYAN</name>
<dbReference type="EMBL" id="JAHHHV010000036">
    <property type="protein sequence ID" value="MBW4465269.1"/>
    <property type="molecule type" value="Genomic_DNA"/>
</dbReference>
<dbReference type="Pfam" id="PF05193">
    <property type="entry name" value="Peptidase_M16_C"/>
    <property type="match status" value="1"/>
</dbReference>
<comment type="similarity">
    <text evidence="1 2">Belongs to the peptidase M16 family.</text>
</comment>
<protein>
    <submittedName>
        <fullName evidence="5">Insulinase family protein</fullName>
    </submittedName>
</protein>
<dbReference type="SUPFAM" id="SSF63411">
    <property type="entry name" value="LuxS/MPP-like metallohydrolase"/>
    <property type="match status" value="2"/>
</dbReference>
<dbReference type="InterPro" id="IPR007863">
    <property type="entry name" value="Peptidase_M16_C"/>
</dbReference>
<reference evidence="5" key="1">
    <citation type="submission" date="2021-05" db="EMBL/GenBank/DDBJ databases">
        <authorList>
            <person name="Pietrasiak N."/>
            <person name="Ward R."/>
            <person name="Stajich J.E."/>
            <person name="Kurbessoian T."/>
        </authorList>
    </citation>
    <scope>NUCLEOTIDE SEQUENCE</scope>
    <source>
        <strain evidence="5">GSE-TBD4-15B</strain>
    </source>
</reference>
<dbReference type="Gene3D" id="3.30.830.10">
    <property type="entry name" value="Metalloenzyme, LuxS/M16 peptidase-like"/>
    <property type="match status" value="3"/>
</dbReference>
<proteinExistence type="inferred from homology"/>
<dbReference type="Proteomes" id="UP000707356">
    <property type="component" value="Unassembled WGS sequence"/>
</dbReference>
<dbReference type="AlphaFoldDB" id="A0A951U423"/>
<accession>A0A951U423</accession>
<evidence type="ECO:0000259" key="4">
    <source>
        <dbReference type="Pfam" id="PF05193"/>
    </source>
</evidence>
<evidence type="ECO:0000259" key="3">
    <source>
        <dbReference type="Pfam" id="PF00675"/>
    </source>
</evidence>
<evidence type="ECO:0000313" key="5">
    <source>
        <dbReference type="EMBL" id="MBW4465269.1"/>
    </source>
</evidence>
<dbReference type="InterPro" id="IPR050361">
    <property type="entry name" value="MPP/UQCRC_Complex"/>
</dbReference>
<feature type="domain" description="Peptidase M16 N-terminal" evidence="3">
    <location>
        <begin position="72"/>
        <end position="121"/>
    </location>
</feature>
<dbReference type="GO" id="GO:0046872">
    <property type="term" value="F:metal ion binding"/>
    <property type="evidence" value="ECO:0007669"/>
    <property type="project" value="InterPro"/>
</dbReference>
<evidence type="ECO:0000256" key="1">
    <source>
        <dbReference type="ARBA" id="ARBA00007261"/>
    </source>
</evidence>
<dbReference type="Pfam" id="PF00675">
    <property type="entry name" value="Peptidase_M16"/>
    <property type="match status" value="1"/>
</dbReference>
<dbReference type="InterPro" id="IPR001431">
    <property type="entry name" value="Pept_M16_Zn_BS"/>
</dbReference>
<dbReference type="InterPro" id="IPR011765">
    <property type="entry name" value="Pept_M16_N"/>
</dbReference>
<dbReference type="GO" id="GO:0006508">
    <property type="term" value="P:proteolysis"/>
    <property type="evidence" value="ECO:0007669"/>
    <property type="project" value="InterPro"/>
</dbReference>
<gene>
    <name evidence="5" type="ORF">KME07_07485</name>
</gene>